<dbReference type="EMBL" id="JABBWM010000101">
    <property type="protein sequence ID" value="KAG2090768.1"/>
    <property type="molecule type" value="Genomic_DNA"/>
</dbReference>
<feature type="region of interest" description="Disordered" evidence="1">
    <location>
        <begin position="117"/>
        <end position="147"/>
    </location>
</feature>
<dbReference type="AlphaFoldDB" id="A0A9P7EU19"/>
<comment type="caution">
    <text evidence="2">The sequence shown here is derived from an EMBL/GenBank/DDBJ whole genome shotgun (WGS) entry which is preliminary data.</text>
</comment>
<keyword evidence="3" id="KW-1185">Reference proteome</keyword>
<sequence>MAWESSDEYAQALLALARSQPSNLPTPSSTPSTSCIQNASFVPPPHAYSRQHVRTDQAYNTIQHQPLAHSTFVNDTTRVSARGRDNHNVGLDYYGNRGRSRGTPMAPFPLPSLCPEPSTPTPTKGNVKRARAGTITPKSRSAKKPRRYSTTKAMQMNTITEENVFPPNINLEDDGDHVDQVIRNTRWSADEKTLLFECILGPDSDDIFELLKVAPKALSVTNFKGKYSWKSMKSQFTRSMATYSLIVVFEAYTSNGDDGRDDPPDDNGTFFANLGKNRPSKSLRSAIDANLLENQITNAKAAGHNVGGLSAKVINEWYTQGWFELFSIRYGKSQQTAVSMATIDEFLKQKGELDQQRFEAQQERLAREEKQAERMSKIEVARAMLSAPSIQVDPDVKAAASRFLCRFFDT</sequence>
<reference evidence="2" key="1">
    <citation type="journal article" date="2020" name="New Phytol.">
        <title>Comparative genomics reveals dynamic genome evolution in host specialist ectomycorrhizal fungi.</title>
        <authorList>
            <person name="Lofgren L.A."/>
            <person name="Nguyen N.H."/>
            <person name="Vilgalys R."/>
            <person name="Ruytinx J."/>
            <person name="Liao H.L."/>
            <person name="Branco S."/>
            <person name="Kuo A."/>
            <person name="LaButti K."/>
            <person name="Lipzen A."/>
            <person name="Andreopoulos W."/>
            <person name="Pangilinan J."/>
            <person name="Riley R."/>
            <person name="Hundley H."/>
            <person name="Na H."/>
            <person name="Barry K."/>
            <person name="Grigoriev I.V."/>
            <person name="Stajich J.E."/>
            <person name="Kennedy P.G."/>
        </authorList>
    </citation>
    <scope>NUCLEOTIDE SEQUENCE</scope>
    <source>
        <strain evidence="2">FC423</strain>
    </source>
</reference>
<organism evidence="2 3">
    <name type="scientific">Suillus discolor</name>
    <dbReference type="NCBI Taxonomy" id="1912936"/>
    <lineage>
        <taxon>Eukaryota</taxon>
        <taxon>Fungi</taxon>
        <taxon>Dikarya</taxon>
        <taxon>Basidiomycota</taxon>
        <taxon>Agaricomycotina</taxon>
        <taxon>Agaricomycetes</taxon>
        <taxon>Agaricomycetidae</taxon>
        <taxon>Boletales</taxon>
        <taxon>Suillineae</taxon>
        <taxon>Suillaceae</taxon>
        <taxon>Suillus</taxon>
    </lineage>
</organism>
<evidence type="ECO:0000256" key="1">
    <source>
        <dbReference type="SAM" id="MobiDB-lite"/>
    </source>
</evidence>
<evidence type="ECO:0000313" key="3">
    <source>
        <dbReference type="Proteomes" id="UP000823399"/>
    </source>
</evidence>
<gene>
    <name evidence="2" type="ORF">F5147DRAFT_787086</name>
</gene>
<dbReference type="GeneID" id="64705207"/>
<dbReference type="Proteomes" id="UP000823399">
    <property type="component" value="Unassembled WGS sequence"/>
</dbReference>
<dbReference type="OrthoDB" id="2653816at2759"/>
<dbReference type="RefSeq" id="XP_041286325.1">
    <property type="nucleotide sequence ID" value="XM_041442948.1"/>
</dbReference>
<name>A0A9P7EU19_9AGAM</name>
<proteinExistence type="predicted"/>
<accession>A0A9P7EU19</accession>
<evidence type="ECO:0000313" key="2">
    <source>
        <dbReference type="EMBL" id="KAG2090768.1"/>
    </source>
</evidence>
<protein>
    <submittedName>
        <fullName evidence="2">Uncharacterized protein</fullName>
    </submittedName>
</protein>